<feature type="domain" description="TonB-dependent receptor plug" evidence="5">
    <location>
        <begin position="57"/>
        <end position="181"/>
    </location>
</feature>
<dbReference type="Pfam" id="PF00593">
    <property type="entry name" value="TonB_dep_Rec_b-barrel"/>
    <property type="match status" value="1"/>
</dbReference>
<evidence type="ECO:0000259" key="4">
    <source>
        <dbReference type="Pfam" id="PF00593"/>
    </source>
</evidence>
<organism evidence="6">
    <name type="scientific">marine metagenome</name>
    <dbReference type="NCBI Taxonomy" id="408172"/>
    <lineage>
        <taxon>unclassified sequences</taxon>
        <taxon>metagenomes</taxon>
        <taxon>ecological metagenomes</taxon>
    </lineage>
</organism>
<evidence type="ECO:0000256" key="1">
    <source>
        <dbReference type="ARBA" id="ARBA00004442"/>
    </source>
</evidence>
<dbReference type="InterPro" id="IPR037066">
    <property type="entry name" value="Plug_dom_sf"/>
</dbReference>
<comment type="subcellular location">
    <subcellularLocation>
        <location evidence="1">Cell outer membrane</location>
    </subcellularLocation>
</comment>
<gene>
    <name evidence="6" type="ORF">METZ01_LOCUS5486</name>
</gene>
<reference evidence="6" key="1">
    <citation type="submission" date="2018-05" db="EMBL/GenBank/DDBJ databases">
        <authorList>
            <person name="Lanie J.A."/>
            <person name="Ng W.-L."/>
            <person name="Kazmierczak K.M."/>
            <person name="Andrzejewski T.M."/>
            <person name="Davidsen T.M."/>
            <person name="Wayne K.J."/>
            <person name="Tettelin H."/>
            <person name="Glass J.I."/>
            <person name="Rusch D."/>
            <person name="Podicherti R."/>
            <person name="Tsui H.-C.T."/>
            <person name="Winkler M.E."/>
        </authorList>
    </citation>
    <scope>NUCLEOTIDE SEQUENCE</scope>
</reference>
<dbReference type="Gene3D" id="2.170.130.10">
    <property type="entry name" value="TonB-dependent receptor, plug domain"/>
    <property type="match status" value="1"/>
</dbReference>
<evidence type="ECO:0000313" key="6">
    <source>
        <dbReference type="EMBL" id="SUZ52632.1"/>
    </source>
</evidence>
<dbReference type="PANTHER" id="PTHR47234">
    <property type="match status" value="1"/>
</dbReference>
<dbReference type="SUPFAM" id="SSF56935">
    <property type="entry name" value="Porins"/>
    <property type="match status" value="1"/>
</dbReference>
<dbReference type="Gene3D" id="2.40.170.20">
    <property type="entry name" value="TonB-dependent receptor, beta-barrel domain"/>
    <property type="match status" value="1"/>
</dbReference>
<dbReference type="InterPro" id="IPR012910">
    <property type="entry name" value="Plug_dom"/>
</dbReference>
<keyword evidence="3" id="KW-0998">Cell outer membrane</keyword>
<dbReference type="InterPro" id="IPR000531">
    <property type="entry name" value="Beta-barrel_TonB"/>
</dbReference>
<dbReference type="GO" id="GO:0009279">
    <property type="term" value="C:cell outer membrane"/>
    <property type="evidence" value="ECO:0007669"/>
    <property type="project" value="UniProtKB-SubCell"/>
</dbReference>
<evidence type="ECO:0000256" key="2">
    <source>
        <dbReference type="ARBA" id="ARBA00023136"/>
    </source>
</evidence>
<protein>
    <recommendedName>
        <fullName evidence="7">TonB-dependent receptor plug domain-containing protein</fullName>
    </recommendedName>
</protein>
<dbReference type="Pfam" id="PF07715">
    <property type="entry name" value="Plug"/>
    <property type="match status" value="1"/>
</dbReference>
<dbReference type="EMBL" id="UINC01000286">
    <property type="protein sequence ID" value="SUZ52632.1"/>
    <property type="molecule type" value="Genomic_DNA"/>
</dbReference>
<keyword evidence="2" id="KW-0472">Membrane</keyword>
<dbReference type="PANTHER" id="PTHR47234:SF1">
    <property type="entry name" value="TONB-DEPENDENT RECEPTOR"/>
    <property type="match status" value="1"/>
</dbReference>
<dbReference type="InterPro" id="IPR036942">
    <property type="entry name" value="Beta-barrel_TonB_sf"/>
</dbReference>
<evidence type="ECO:0008006" key="7">
    <source>
        <dbReference type="Google" id="ProtNLM"/>
    </source>
</evidence>
<accession>A0A381NDI0</accession>
<name>A0A381NDI0_9ZZZZ</name>
<evidence type="ECO:0000256" key="3">
    <source>
        <dbReference type="ARBA" id="ARBA00023237"/>
    </source>
</evidence>
<proteinExistence type="predicted"/>
<sequence>MNLISSKLLSKLSVIGLLSIAFIPLQAQEDQAGSTNIEEITVTGSQIKGAKITGALPVSVLDFTDIDSLGVDGGDELLENVVENGMNLFNENENASGGVNSARGDMGAYNLRNMGVGNTLTLLNGRRLVNSPGYQTELIGGDYVPTMTVNSNLVPVYGIERMEILRDGASAIYGADAVAGVVNNVLQQDYEGFVFRIKTNSYDHFDANDTTFTAKYGKDFNDGASNVSVFVNYYDRERILAAEDPRWGDSDHRKWTTCDLPEGVEDEGRCLDDGNPWAGSTSFRNLSTNNLYGQFDMVTSSEHGSSHPYNHVFTDSNGEFEVFPLGDPRCSNRSSQNGEVFDTGYGTCIAQDGNGVERFNLWGDTDYRSELKRENIFVFINHELDNGNESFTEIGFYESDSNLTRHPSYAFSSSKHRVGPDNYWLNQMTLADGTALFAGKELYIDNYRYAEIYRKVDVKKRTYRFLQGLRGSSGDWDWETAFLSSKATADDVTGNRLSNNLIKAALWDSTPAAYNPFSAGVDSNLDQAVIDVYRKGSSELRMLDFKASNNEIADLPAGPIGLLVGFEYRYEKVTDDRDPRLDGTITYTDYEGDTYPLVSDVLNSSPTGDVSGQHRVKSIFTELQIPLAPTANAQIALRYEDSTDVDTALVGKFAVGWNITDWVLFRGSVSTAYRAPNIIQVNEKIVVRTGTRNDYSFYRLQQANGISTSSSTLDSRYSMQRQASGAENLKSEESDNTSVGFVFTPVDGLVITADYWTIEKENTIGLFGRNNHTVNDMMMRWANGTNNCGTFVGNPAVVREDPDSGDIEDGYFAAAGVCPFGVIKYVADEYLNLATRTIEGYDIGVYYDVDTDVGDFGIRYIGSFIDKFEQVPGGEFSEMAAQQASGAIPADIPIDGFGDLLGMNGNYDEKHRLRLSWSKGPWGATLTGLRKGSFYQSSLTLSDGTRFVIPSMTVMDLTVDYRFNLKNSAARIRFAVKNLADERAPTADRYYGFFADAHQDIGRNFYVDFRISL</sequence>
<evidence type="ECO:0000259" key="5">
    <source>
        <dbReference type="Pfam" id="PF07715"/>
    </source>
</evidence>
<feature type="domain" description="TonB-dependent receptor-like beta-barrel" evidence="4">
    <location>
        <begin position="468"/>
        <end position="979"/>
    </location>
</feature>
<dbReference type="AlphaFoldDB" id="A0A381NDI0"/>